<dbReference type="AlphaFoldDB" id="A0A1D9QFQ9"/>
<feature type="region of interest" description="Disordered" evidence="1">
    <location>
        <begin position="452"/>
        <end position="509"/>
    </location>
</feature>
<sequence>MNRTNENGYRTSTYFREFFPTYWVLTYFELPGASLYSLTRKKISFKVLGLSKQAYLKEQHKAVSMTYSRSRPRIHTSGVKNQGRKRQNPKLWYPDTGSTLKLAISGRFTADVGGSAMILIKNNYPQPSTMVSEASRAISPLSMSNTGFADHEDIYPIIHSAPITPLQGSLLNSPFDSKFGDFDGYQGDSEESLDPEPIQTNMVHPLDVPNFDFSFPMEVDPALVPDSIFPTSGSQSSTPDSHCNQNTELPEYLSVTKHFNHFPVDNGGAPSSDRVTTPDGSTSFHKPHKHATFVDPMHAQAHLKHVAVFCCQIPDCVKEPKSDFKYAIRQLILHYSRPTIAEPLYGGRRANVLPQSENPDFRIPMLLLSGDRVYRAEKLGDDPVVRIFVGDIINRKKKYWEILPGGVVEQLGWVDELRDTVAGAKKTSIWKCKTHGDVWNVSVLDHIFDDGTGNSGSPPTSTTDYDSGYASSSGQVGASPRKRRSTYGDNNAAFNMHPNAPGNFAVGHDHDEKIPIRSRNHGQAIPVRNHKRDTKNLSGNHDSLGQIEEMEFEDFEMTGDVTELLTDSDFTNGGEFMQAHGFMWDDELLHEVNLFNSDELNSEHIIEHDFYAI</sequence>
<evidence type="ECO:0000256" key="1">
    <source>
        <dbReference type="SAM" id="MobiDB-lite"/>
    </source>
</evidence>
<evidence type="ECO:0000313" key="2">
    <source>
        <dbReference type="EMBL" id="APA13738.1"/>
    </source>
</evidence>
<dbReference type="EMBL" id="CP017824">
    <property type="protein sequence ID" value="APA13738.1"/>
    <property type="molecule type" value="Genomic_DNA"/>
</dbReference>
<dbReference type="Proteomes" id="UP000177798">
    <property type="component" value="Chromosome 11"/>
</dbReference>
<dbReference type="OrthoDB" id="3525484at2759"/>
<feature type="region of interest" description="Disordered" evidence="1">
    <location>
        <begin position="265"/>
        <end position="284"/>
    </location>
</feature>
<accession>A0A1D9QFQ9</accession>
<organism evidence="2 3">
    <name type="scientific">Sclerotinia sclerotiorum (strain ATCC 18683 / 1980 / Ss-1)</name>
    <name type="common">White mold</name>
    <name type="synonym">Whetzelinia sclerotiorum</name>
    <dbReference type="NCBI Taxonomy" id="665079"/>
    <lineage>
        <taxon>Eukaryota</taxon>
        <taxon>Fungi</taxon>
        <taxon>Dikarya</taxon>
        <taxon>Ascomycota</taxon>
        <taxon>Pezizomycotina</taxon>
        <taxon>Leotiomycetes</taxon>
        <taxon>Helotiales</taxon>
        <taxon>Sclerotiniaceae</taxon>
        <taxon>Sclerotinia</taxon>
    </lineage>
</organism>
<protein>
    <submittedName>
        <fullName evidence="2">Uncharacterized protein</fullName>
    </submittedName>
</protein>
<dbReference type="VEuPathDB" id="FungiDB:sscle_11g085080"/>
<name>A0A1D9QFQ9_SCLS1</name>
<evidence type="ECO:0000313" key="3">
    <source>
        <dbReference type="Proteomes" id="UP000177798"/>
    </source>
</evidence>
<feature type="compositionally biased region" description="Polar residues" evidence="1">
    <location>
        <begin position="273"/>
        <end position="284"/>
    </location>
</feature>
<gene>
    <name evidence="2" type="ORF">sscle_11g085080</name>
</gene>
<proteinExistence type="predicted"/>
<reference evidence="3" key="1">
    <citation type="journal article" date="2017" name="Genome Biol. Evol.">
        <title>The complete genome sequence of the phytopathogenic fungus Sclerotinia sclerotiorum reveals insights into the genome architecture of broad host range pathogens.</title>
        <authorList>
            <person name="Derbyshire M."/>
            <person name="Denton-Giles M."/>
            <person name="Hegedus D."/>
            <person name="Seifbarghy S."/>
            <person name="Rollins J."/>
            <person name="van Kan J."/>
            <person name="Seidl M.F."/>
            <person name="Faino L."/>
            <person name="Mbengue M."/>
            <person name="Navaud O."/>
            <person name="Raffaele S."/>
            <person name="Hammond-Kosack K."/>
            <person name="Heard S."/>
            <person name="Oliver R."/>
        </authorList>
    </citation>
    <scope>NUCLEOTIDE SEQUENCE [LARGE SCALE GENOMIC DNA]</scope>
    <source>
        <strain evidence="3">ATCC 18683 / 1980 / Ss-1</strain>
    </source>
</reference>
<feature type="compositionally biased region" description="Low complexity" evidence="1">
    <location>
        <begin position="452"/>
        <end position="463"/>
    </location>
</feature>